<gene>
    <name evidence="2" type="ORF">Afil01_25080</name>
</gene>
<dbReference type="Proteomes" id="UP001165079">
    <property type="component" value="Unassembled WGS sequence"/>
</dbReference>
<comment type="similarity">
    <text evidence="1">Belongs to the ROK (NagC/XylR) family.</text>
</comment>
<evidence type="ECO:0000313" key="2">
    <source>
        <dbReference type="EMBL" id="GLZ77701.1"/>
    </source>
</evidence>
<dbReference type="EMBL" id="BSTX01000001">
    <property type="protein sequence ID" value="GLZ77701.1"/>
    <property type="molecule type" value="Genomic_DNA"/>
</dbReference>
<dbReference type="RefSeq" id="WP_285662793.1">
    <property type="nucleotide sequence ID" value="NZ_BSTX01000001.1"/>
</dbReference>
<name>A0A9W6SL19_9ACTN</name>
<reference evidence="2" key="1">
    <citation type="submission" date="2023-03" db="EMBL/GenBank/DDBJ databases">
        <title>Actinorhabdospora filicis NBRC 111898.</title>
        <authorList>
            <person name="Ichikawa N."/>
            <person name="Sato H."/>
            <person name="Tonouchi N."/>
        </authorList>
    </citation>
    <scope>NUCLEOTIDE SEQUENCE</scope>
    <source>
        <strain evidence="2">NBRC 111898</strain>
    </source>
</reference>
<dbReference type="Pfam" id="PF00480">
    <property type="entry name" value="ROK"/>
    <property type="match status" value="1"/>
</dbReference>
<comment type="caution">
    <text evidence="2">The sequence shown here is derived from an EMBL/GenBank/DDBJ whole genome shotgun (WGS) entry which is preliminary data.</text>
</comment>
<dbReference type="SUPFAM" id="SSF53067">
    <property type="entry name" value="Actin-like ATPase domain"/>
    <property type="match status" value="1"/>
</dbReference>
<keyword evidence="3" id="KW-1185">Reference proteome</keyword>
<organism evidence="2 3">
    <name type="scientific">Actinorhabdospora filicis</name>
    <dbReference type="NCBI Taxonomy" id="1785913"/>
    <lineage>
        <taxon>Bacteria</taxon>
        <taxon>Bacillati</taxon>
        <taxon>Actinomycetota</taxon>
        <taxon>Actinomycetes</taxon>
        <taxon>Micromonosporales</taxon>
        <taxon>Micromonosporaceae</taxon>
        <taxon>Actinorhabdospora</taxon>
    </lineage>
</organism>
<sequence length="504" mass="54038">MEKINVRYVNAEKIKSLRHSDEAVGVTRNNVLIGVLLPLTERVLRRLSRPDDRLAATLDAAEAELASGEAAREFVPGTGEASGHASIGIRDFGGERLDGAVADGRPLLVTSGKVAEAVFLPVDRTWVESLVDDHVAAFLRPEAPVAARPRRAGGVLSNDRAIGVRIIGDGRDGRRRIVGVLTDVFAERPIGEEVTYPLPEEELDRSHVLDQIVRLVDELSARLGPAERLLGVGVEFGGHLHEGRVVYTSNLRFNWHGFPFAERLKAVLRLPVVLENDANALALYKNLFAGPGTPDFAVVLLTRMGVGCGLVLDGRLYRGGGGMAGELGHLPVAGTSAREDSACRCGNPLCVERAATPTAIDLELRARDYPGGYEAALREPGHPVVREVLEQAGGALGRAIAGLINLLNPRVIVLSGPPDLIGAPRDFYLSQDDPKLHEGTARWSYLHGLRAAIRDGCFSNSADECHFVVEKRDAVQGALAAAACLIHHVQTTGVEIPAEAVSRV</sequence>
<evidence type="ECO:0008006" key="4">
    <source>
        <dbReference type="Google" id="ProtNLM"/>
    </source>
</evidence>
<dbReference type="PANTHER" id="PTHR18964">
    <property type="entry name" value="ROK (REPRESSOR, ORF, KINASE) FAMILY"/>
    <property type="match status" value="1"/>
</dbReference>
<dbReference type="AlphaFoldDB" id="A0A9W6SL19"/>
<dbReference type="InterPro" id="IPR043129">
    <property type="entry name" value="ATPase_NBD"/>
</dbReference>
<evidence type="ECO:0000313" key="3">
    <source>
        <dbReference type="Proteomes" id="UP001165079"/>
    </source>
</evidence>
<protein>
    <recommendedName>
        <fullName evidence="4">ROK family protein</fullName>
    </recommendedName>
</protein>
<accession>A0A9W6SL19</accession>
<dbReference type="InterPro" id="IPR000600">
    <property type="entry name" value="ROK"/>
</dbReference>
<dbReference type="PANTHER" id="PTHR18964:SF149">
    <property type="entry name" value="BIFUNCTIONAL UDP-N-ACETYLGLUCOSAMINE 2-EPIMERASE_N-ACETYLMANNOSAMINE KINASE"/>
    <property type="match status" value="1"/>
</dbReference>
<proteinExistence type="inferred from homology"/>
<dbReference type="Gene3D" id="3.30.420.40">
    <property type="match status" value="2"/>
</dbReference>
<evidence type="ECO:0000256" key="1">
    <source>
        <dbReference type="ARBA" id="ARBA00006479"/>
    </source>
</evidence>